<evidence type="ECO:0000313" key="3">
    <source>
        <dbReference type="Proteomes" id="UP000659388"/>
    </source>
</evidence>
<feature type="chain" id="PRO_5037995329" evidence="1">
    <location>
        <begin position="21"/>
        <end position="451"/>
    </location>
</feature>
<keyword evidence="1" id="KW-0732">Signal</keyword>
<keyword evidence="3" id="KW-1185">Reference proteome</keyword>
<organism evidence="2 3">
    <name type="scientific">Fulvivirga sediminis</name>
    <dbReference type="NCBI Taxonomy" id="2803949"/>
    <lineage>
        <taxon>Bacteria</taxon>
        <taxon>Pseudomonadati</taxon>
        <taxon>Bacteroidota</taxon>
        <taxon>Cytophagia</taxon>
        <taxon>Cytophagales</taxon>
        <taxon>Fulvivirgaceae</taxon>
        <taxon>Fulvivirga</taxon>
    </lineage>
</organism>
<gene>
    <name evidence="2" type="ORF">JL102_05635</name>
</gene>
<comment type="caution">
    <text evidence="2">The sequence shown here is derived from an EMBL/GenBank/DDBJ whole genome shotgun (WGS) entry which is preliminary data.</text>
</comment>
<feature type="signal peptide" evidence="1">
    <location>
        <begin position="1"/>
        <end position="20"/>
    </location>
</feature>
<dbReference type="EMBL" id="JAESIY010000002">
    <property type="protein sequence ID" value="MBL3655600.1"/>
    <property type="molecule type" value="Genomic_DNA"/>
</dbReference>
<reference evidence="2" key="1">
    <citation type="submission" date="2021-01" db="EMBL/GenBank/DDBJ databases">
        <title>Fulvivirga kasyanovii gen. nov., sp nov., a novel member of the phylum Bacteroidetes isolated from seawater in a mussel farm.</title>
        <authorList>
            <person name="Zhao L.-H."/>
            <person name="Wang Z.-J."/>
        </authorList>
    </citation>
    <scope>NUCLEOTIDE SEQUENCE</scope>
    <source>
        <strain evidence="2">2943</strain>
    </source>
</reference>
<sequence>MKNFKIFIFCLVLFPALIIACQDDSNDLGNTIDKSTLKYEITPQPGNNNMVILKSFTPDVIPFWSTPNGVSRALVDTVLLPFSGTYKFCYAAQGQGGLTVGDTVVVNVATDNLAYVSGPLWEALTGGAGNSKTWILDNGKYGLGVGPISYADPGREQVWGNYKTNWDRESVEGQTEEDLQAEMTFALIGGAQFTTVKPNEPGGNESGVFTFNPDNHTLSTSGATIVRVASFIDNASNWTNDLNILELTENQLRIAVLRTNSEGPWWYIMNYVSKEYAENYVPEPTGPDKGFDPKLKSGELLSMLTGGEASGRVWRLDGKGNPVDWIVGGNGWTSKASDSYDWGWNDNWAAAAANSWIRFEQYDGNQTYTLSQKGVITTSSFTIDETNNEITLGGANTLIQDGGNGSSINPTTNVIKVVKAFPDSYTEDGIWFGTKYKSEKDEWVAFHYVLE</sequence>
<accession>A0A937JZS7</accession>
<evidence type="ECO:0000313" key="2">
    <source>
        <dbReference type="EMBL" id="MBL3655600.1"/>
    </source>
</evidence>
<dbReference type="PROSITE" id="PS51257">
    <property type="entry name" value="PROKAR_LIPOPROTEIN"/>
    <property type="match status" value="1"/>
</dbReference>
<dbReference type="Proteomes" id="UP000659388">
    <property type="component" value="Unassembled WGS sequence"/>
</dbReference>
<dbReference type="AlphaFoldDB" id="A0A937JZS7"/>
<evidence type="ECO:0000256" key="1">
    <source>
        <dbReference type="SAM" id="SignalP"/>
    </source>
</evidence>
<protein>
    <submittedName>
        <fullName evidence="2">Uncharacterized protein</fullName>
    </submittedName>
</protein>
<dbReference type="RefSeq" id="WP_202243261.1">
    <property type="nucleotide sequence ID" value="NZ_JAESIY010000002.1"/>
</dbReference>
<name>A0A937JZS7_9BACT</name>
<proteinExistence type="predicted"/>